<name>A0A3R9P577_9BACI</name>
<evidence type="ECO:0000313" key="4">
    <source>
        <dbReference type="EMBL" id="RSL30546.1"/>
    </source>
</evidence>
<dbReference type="Proteomes" id="UP000275076">
    <property type="component" value="Unassembled WGS sequence"/>
</dbReference>
<accession>A0A3R9P577</accession>
<dbReference type="Pfam" id="PF12850">
    <property type="entry name" value="Metallophos_2"/>
    <property type="match status" value="1"/>
</dbReference>
<dbReference type="GO" id="GO:0046872">
    <property type="term" value="F:metal ion binding"/>
    <property type="evidence" value="ECO:0007669"/>
    <property type="project" value="UniProtKB-KW"/>
</dbReference>
<comment type="similarity">
    <text evidence="1 2">Belongs to the metallophosphoesterase superfamily. YfcE family.</text>
</comment>
<dbReference type="InterPro" id="IPR024654">
    <property type="entry name" value="Calcineurin-like_PHP_lpxH"/>
</dbReference>
<proteinExistence type="inferred from homology"/>
<evidence type="ECO:0000313" key="5">
    <source>
        <dbReference type="Proteomes" id="UP000275076"/>
    </source>
</evidence>
<dbReference type="Gene3D" id="3.60.21.10">
    <property type="match status" value="1"/>
</dbReference>
<sequence length="161" mass="18499">MKIVVLSDTHIRYKKHELPERVIQELQSADHIIHAGDWQIPAVYHTLQQYGDVAGVYGNVDGEEIMRLVPEKQVIEKNGWKIGIVHGHGDKKTTEKRAQEAFDDEHLDIIVFGHSHIPLIRYAGKTMLFNPGSLLYKRKLPYCSFGIITLEEKPHVEHVFL</sequence>
<keyword evidence="2" id="KW-0479">Metal-binding</keyword>
<gene>
    <name evidence="4" type="ORF">D7Z54_25260</name>
</gene>
<keyword evidence="5" id="KW-1185">Reference proteome</keyword>
<dbReference type="PANTHER" id="PTHR11124">
    <property type="entry name" value="VACUOLAR SORTING PROTEIN VPS29"/>
    <property type="match status" value="1"/>
</dbReference>
<comment type="caution">
    <text evidence="4">The sequence shown here is derived from an EMBL/GenBank/DDBJ whole genome shotgun (WGS) entry which is preliminary data.</text>
</comment>
<dbReference type="InterPro" id="IPR029052">
    <property type="entry name" value="Metallo-depent_PP-like"/>
</dbReference>
<dbReference type="RefSeq" id="WP_125560328.1">
    <property type="nucleotide sequence ID" value="NZ_RBVX01000035.1"/>
</dbReference>
<dbReference type="EMBL" id="RBVX01000035">
    <property type="protein sequence ID" value="RSL30546.1"/>
    <property type="molecule type" value="Genomic_DNA"/>
</dbReference>
<dbReference type="NCBIfam" id="TIGR00040">
    <property type="entry name" value="yfcE"/>
    <property type="match status" value="1"/>
</dbReference>
<dbReference type="GO" id="GO:0016787">
    <property type="term" value="F:hydrolase activity"/>
    <property type="evidence" value="ECO:0007669"/>
    <property type="project" value="UniProtKB-UniRule"/>
</dbReference>
<feature type="domain" description="Calcineurin-like phosphoesterase" evidence="3">
    <location>
        <begin position="1"/>
        <end position="152"/>
    </location>
</feature>
<dbReference type="AlphaFoldDB" id="A0A3R9P577"/>
<protein>
    <recommendedName>
        <fullName evidence="2">Phosphoesterase</fullName>
        <ecNumber evidence="2">3.1.4.-</ecNumber>
    </recommendedName>
</protein>
<dbReference type="EC" id="3.1.4.-" evidence="2"/>
<dbReference type="SUPFAM" id="SSF56300">
    <property type="entry name" value="Metallo-dependent phosphatases"/>
    <property type="match status" value="1"/>
</dbReference>
<evidence type="ECO:0000259" key="3">
    <source>
        <dbReference type="Pfam" id="PF12850"/>
    </source>
</evidence>
<dbReference type="OrthoDB" id="9800565at2"/>
<reference evidence="4 5" key="1">
    <citation type="submission" date="2018-10" db="EMBL/GenBank/DDBJ databases">
        <title>Draft genome sequence of Bacillus salarius IM0101, isolated from a hypersaline soil in Inner Mongolia, China.</title>
        <authorList>
            <person name="Yamprayoonswat W."/>
            <person name="Boonvisut S."/>
            <person name="Jumpathong W."/>
            <person name="Sittihan S."/>
            <person name="Ruangsuj P."/>
            <person name="Wanthongcharoen S."/>
            <person name="Thongpramul N."/>
            <person name="Pimmason S."/>
            <person name="Yu B."/>
            <person name="Yasawong M."/>
        </authorList>
    </citation>
    <scope>NUCLEOTIDE SEQUENCE [LARGE SCALE GENOMIC DNA]</scope>
    <source>
        <strain evidence="4 5">IM0101</strain>
    </source>
</reference>
<evidence type="ECO:0000256" key="2">
    <source>
        <dbReference type="RuleBase" id="RU362039"/>
    </source>
</evidence>
<comment type="cofactor">
    <cofactor evidence="2">
        <name>a divalent metal cation</name>
        <dbReference type="ChEBI" id="CHEBI:60240"/>
    </cofactor>
</comment>
<organism evidence="4 5">
    <name type="scientific">Salibacterium salarium</name>
    <dbReference type="NCBI Taxonomy" id="284579"/>
    <lineage>
        <taxon>Bacteria</taxon>
        <taxon>Bacillati</taxon>
        <taxon>Bacillota</taxon>
        <taxon>Bacilli</taxon>
        <taxon>Bacillales</taxon>
        <taxon>Bacillaceae</taxon>
    </lineage>
</organism>
<dbReference type="InterPro" id="IPR000979">
    <property type="entry name" value="Phosphodiesterase_MJ0936/Vps29"/>
</dbReference>
<evidence type="ECO:0000256" key="1">
    <source>
        <dbReference type="ARBA" id="ARBA00008950"/>
    </source>
</evidence>